<keyword evidence="9" id="KW-0175">Coiled coil</keyword>
<keyword evidence="1" id="KW-0645">Protease</keyword>
<dbReference type="CDD" id="cd09274">
    <property type="entry name" value="RNase_HI_RT_Ty3"/>
    <property type="match status" value="1"/>
</dbReference>
<feature type="domain" description="Reverse transcriptase" evidence="11">
    <location>
        <begin position="2407"/>
        <end position="2583"/>
    </location>
</feature>
<feature type="compositionally biased region" description="Gly residues" evidence="10">
    <location>
        <begin position="1442"/>
        <end position="1462"/>
    </location>
</feature>
<dbReference type="InterPro" id="IPR056924">
    <property type="entry name" value="SH3_Tf2-1"/>
</dbReference>
<feature type="coiled-coil region" evidence="9">
    <location>
        <begin position="1884"/>
        <end position="1925"/>
    </location>
</feature>
<evidence type="ECO:0008006" key="15">
    <source>
        <dbReference type="Google" id="ProtNLM"/>
    </source>
</evidence>
<dbReference type="SUPFAM" id="SSF56672">
    <property type="entry name" value="DNA/RNA polymerases"/>
    <property type="match status" value="2"/>
</dbReference>
<gene>
    <name evidence="13" type="ORF">CBR_g31176</name>
</gene>
<dbReference type="GO" id="GO:0004519">
    <property type="term" value="F:endonuclease activity"/>
    <property type="evidence" value="ECO:0007669"/>
    <property type="project" value="UniProtKB-KW"/>
</dbReference>
<dbReference type="Proteomes" id="UP000265515">
    <property type="component" value="Unassembled WGS sequence"/>
</dbReference>
<feature type="compositionally biased region" description="Polar residues" evidence="10">
    <location>
        <begin position="1769"/>
        <end position="1784"/>
    </location>
</feature>
<organism evidence="13 14">
    <name type="scientific">Chara braunii</name>
    <name type="common">Braun's stonewort</name>
    <dbReference type="NCBI Taxonomy" id="69332"/>
    <lineage>
        <taxon>Eukaryota</taxon>
        <taxon>Viridiplantae</taxon>
        <taxon>Streptophyta</taxon>
        <taxon>Charophyceae</taxon>
        <taxon>Charales</taxon>
        <taxon>Characeae</taxon>
        <taxon>Chara</taxon>
    </lineage>
</organism>
<feature type="compositionally biased region" description="Low complexity" evidence="10">
    <location>
        <begin position="1589"/>
        <end position="1605"/>
    </location>
</feature>
<keyword evidence="5" id="KW-0255">Endonuclease</keyword>
<dbReference type="Pfam" id="PF17919">
    <property type="entry name" value="RT_RNaseH_2"/>
    <property type="match status" value="1"/>
</dbReference>
<name>A0A388LEI2_CHABU</name>
<dbReference type="GO" id="GO:0003676">
    <property type="term" value="F:nucleic acid binding"/>
    <property type="evidence" value="ECO:0007669"/>
    <property type="project" value="InterPro"/>
</dbReference>
<dbReference type="Pfam" id="PF24626">
    <property type="entry name" value="SH3_Tf2-1"/>
    <property type="match status" value="1"/>
</dbReference>
<feature type="region of interest" description="Disordered" evidence="10">
    <location>
        <begin position="1810"/>
        <end position="1843"/>
    </location>
</feature>
<dbReference type="InterPro" id="IPR001584">
    <property type="entry name" value="Integrase_cat-core"/>
</dbReference>
<dbReference type="GO" id="GO:0006508">
    <property type="term" value="P:proteolysis"/>
    <property type="evidence" value="ECO:0007669"/>
    <property type="project" value="UniProtKB-KW"/>
</dbReference>
<evidence type="ECO:0000256" key="1">
    <source>
        <dbReference type="ARBA" id="ARBA00022670"/>
    </source>
</evidence>
<comment type="caution">
    <text evidence="13">The sequence shown here is derived from an EMBL/GenBank/DDBJ whole genome shotgun (WGS) entry which is preliminary data.</text>
</comment>
<dbReference type="FunFam" id="3.10.10.10:FF:000007">
    <property type="entry name" value="Retrovirus-related Pol polyprotein from transposon 17.6-like Protein"/>
    <property type="match status" value="1"/>
</dbReference>
<dbReference type="FunFam" id="3.30.420.10:FF:000032">
    <property type="entry name" value="Retrovirus-related Pol polyprotein from transposon 297-like Protein"/>
    <property type="match status" value="2"/>
</dbReference>
<dbReference type="CDD" id="cd01647">
    <property type="entry name" value="RT_LTR"/>
    <property type="match status" value="2"/>
</dbReference>
<feature type="coiled-coil region" evidence="9">
    <location>
        <begin position="1984"/>
        <end position="2011"/>
    </location>
</feature>
<dbReference type="InterPro" id="IPR041577">
    <property type="entry name" value="RT_RNaseH_2"/>
</dbReference>
<keyword evidence="7" id="KW-0695">RNA-directed DNA polymerase</keyword>
<evidence type="ECO:0000256" key="9">
    <source>
        <dbReference type="SAM" id="Coils"/>
    </source>
</evidence>
<protein>
    <recommendedName>
        <fullName evidence="15">Integrase catalytic domain-containing protein</fullName>
    </recommendedName>
</protein>
<sequence length="2583" mass="287403">MAIQRQLAEAKAAHHQAAIEVAAAAQLQQQQTKASQNKVRYQATTELANEEATYRRVFRQQHFHANEEQEELTEEKRSKEAIAVLMENVLYTCNWQQRELLAMRQIFVRYETTFQTLEQKITALQTANSDQQAINNQLQTTVSTRLARLSGVESTGSAVAGCSPALAGQAKQLEARINHVVTSLGDISKLVGTSTISNQLQMLSDRVQQRTATIVKEWKMPNFKIEKFDDYHKTDPLQCYLTKIDREHATQRYVDIDAPLLYIRIQIGKATCILDRPIHHGITLEDGVVPRRGCIYRMSEEELQVLRAQLDDLLAKGWIRPSCSPYGAPVLFVRKKNKDLRLCIDYRKLNEQTIKNADPLPQINDLLERLGSAKYFSKLDLKSEYHQIEIQPRDRYKTAFKTRYGHFEWLVMPFSLTNTPTTFRAAMTTEFRDLLDCTVVIYLDDILVYSWSLDELLEHLRVVLERLRIAKYKANRHKCEFAQQELEYLGHYVTPQGTRPLADKVQAIQDWPDLACTTDVRSFLGLASYYMRFVKSFQRVAAPLSRLQSPLVPFEFNDEARQAFHTLKTTLLQAPVLSIYDPTLPTKVTTDASGYGIGPVLEQHDDTDWHPVECFSQKVSPINSLDDARKKELLAFVTILERWHHFLLGRLRFTWATDNNPLTYYKMQDTVSSTIGSWMYFIDQFNFTSKHIPGPSNKAVDALSRRPDLCTLVHSTFGLDEDLQQHFVNGYKSDPGFSTLYANLSSDHPPTSNYRIVDGYLLLHTRGKDLLCLSIAMDVTGPFPRDRLGHDGILTVVDRLSKYVRFLPCKYHATAPKLARLLHTGWFCSHDVPEDIVNNRDTRFMSAFWTALMVESGTSMKPSSVRHPQTDGQTERAHQTAQMMLRTLIHPDQKDSVDRLLDIEFAYNTSVHLTIGVTPFELHHDGRKGRIFADILLPRAADIDATCSPASTQKPGESLSMDFMDTLVTSKSGMRHIFVIVDRFSKYARLVAVSETVKTEHVIRLFKENWVRDFGLPKSIVSDRDVRFTSELWKAAAAEQGTQLQMTYGNHPEANGQAEQLNRAVQHLLRHYIKPNQVNWDEKLALIASLYNNAVHNATGVSPNSLLLTFKPRLPLDFLLPDNQSAAAPGTLEFAYRYEQLMQKAVEQMHKAQAAMIETENKHHCPSTFQVGDRVWVKSSELGQEHRISRKLMPQYFGPWEVLDVVGEDPDGPSYVIRIPGHLRTYPVFHASKLAPLRETDQFPSRRSMLPPTMDGEVDIDSIVDHREMPVPRPIGRGRPRKPKLQYRVQFRHHTDPKEDRWFTREELMQTAPQWYPNWGLPYAVRNKVMMASTIARSTARQCYRVFVQRWPDRGRRLFSLFDGSTQKLLTEDESVTSSKVASLSPSHDLKGFGFRHAVSAGTAQLSTSNQNVNVPSSHGSVSAPAGQPGQGLSLLTAQQATGGGGTGSGPGNGAVNGGSEGNGYQPKPSRVPVVAPPSPTRAAAAPAPGYVSLYARRACERFPQKVGGGKVVGEKVGVLESENLSTEEPGNSCERPLPCRASASSGLGAVAKMPLEGLKPSRLEINRGDLTGGLVLAIPSTQGPSNGPSNQNSPQTSASSASSTGAAPQRTGATLEGARRVLMSQSPVHGLVRDSVLGADGIGLDGNIKHSGNAVSTEVSFPAAAPMVSSRRAMAADRNTPSGRYAEGIDHAAEETAVHTSSVSDGITGVAPRQGRRAMVGSGSVGGGLVPLNSMCGRGGGSSYYAMHDDDERSVESTKSSDDDSLGTVGSSLMPTSRAHNVQTGGGGWLGKRVYTLEEKAKIYEKHEADEAKERAACEEAERKKREKDEEDRRLREKQDRDEFQRQMRLELTESLDKVLRGDVASTSVAARSSEGKELARLRREQAETKAAAEKRLSALEEVVLALQRQCEEAEENAERWKSEALRPGNKRGCITVGPTPSSQARFLLRTTAGETPKRHVEIDLKGIVERHQMEVEALQKLRISEMNARKESEEEVERLKELLAKLDMEKKTVVRGTNLKSKLDEVAAKEKVVENEAGPSTRKGKEKAVPGSASKSVDRDAFVCANRRDLRGKNKEAIMGICEKEGVTYTTLEPTKEAIVHVRAARASDEPGGKNDKACGDDLPGLPEAIAGAYLGTADWSSRVTAFVTLRKALQNGQRGVSEVLANFEKREREAEAAARATSIAEQVALLTVPKSNDDRFRERIAAAVAALVRLRTLEDLESCVTALKQRNQELQAEILSLKQSQLSAPRPPNLRPAAVPVSQPNTVLMTRASGTVTSAGTGASSSSGSADSFALVIVPNAGTSAQNATVLTGVQYSGPVVDKWAATLPSKYDGKGDITSWISAMRSYFEVLRTRQEDRSMVMGTNTEPVVRSFIELQAVTAGYDRIDLTEWLKVTPVCTLEDLLITQYQDKHAALKARLKLEALKDQTWRTSMQALEQHLTSLKNVYPLPRIDDLLDAAGGCKVFSKLDLKTGYHQIEVDPSDQHKTAFKTRDGLYEFIVMPFGLTNAPATFQCLMDKVLRHQLNRFVVVYLDDILIFSKSMEEHAKHLEEVLQVLKEAQLHLNLEKSEFGRDSVIYQV</sequence>
<feature type="compositionally biased region" description="Basic and acidic residues" evidence="10">
    <location>
        <begin position="1748"/>
        <end position="1763"/>
    </location>
</feature>
<feature type="domain" description="Reverse transcriptase" evidence="11">
    <location>
        <begin position="314"/>
        <end position="493"/>
    </location>
</feature>
<feature type="coiled-coil region" evidence="9">
    <location>
        <begin position="2220"/>
        <end position="2247"/>
    </location>
</feature>
<feature type="domain" description="Integrase catalytic" evidence="12">
    <location>
        <begin position="763"/>
        <end position="927"/>
    </location>
</feature>
<keyword evidence="3" id="KW-0548">Nucleotidyltransferase</keyword>
<keyword evidence="8" id="KW-0511">Multifunctional enzyme</keyword>
<keyword evidence="4" id="KW-0540">Nuclease</keyword>
<dbReference type="InterPro" id="IPR036397">
    <property type="entry name" value="RNaseH_sf"/>
</dbReference>
<dbReference type="GO" id="GO:0015074">
    <property type="term" value="P:DNA integration"/>
    <property type="evidence" value="ECO:0007669"/>
    <property type="project" value="InterPro"/>
</dbReference>
<evidence type="ECO:0000313" key="14">
    <source>
        <dbReference type="Proteomes" id="UP000265515"/>
    </source>
</evidence>
<keyword evidence="6" id="KW-0378">Hydrolase</keyword>
<feature type="region of interest" description="Disordered" evidence="10">
    <location>
        <begin position="1409"/>
        <end position="1486"/>
    </location>
</feature>
<keyword evidence="14" id="KW-1185">Reference proteome</keyword>
<evidence type="ECO:0000256" key="4">
    <source>
        <dbReference type="ARBA" id="ARBA00022722"/>
    </source>
</evidence>
<dbReference type="Gramene" id="GBG80720">
    <property type="protein sequence ID" value="GBG80720"/>
    <property type="gene ID" value="CBR_g31176"/>
</dbReference>
<keyword evidence="2" id="KW-0808">Transferase</keyword>
<dbReference type="InterPro" id="IPR043128">
    <property type="entry name" value="Rev_trsase/Diguanyl_cyclase"/>
</dbReference>
<dbReference type="Gene3D" id="3.10.10.10">
    <property type="entry name" value="HIV Type 1 Reverse Transcriptase, subunit A, domain 1"/>
    <property type="match status" value="1"/>
</dbReference>
<dbReference type="SUPFAM" id="SSF53098">
    <property type="entry name" value="Ribonuclease H-like"/>
    <property type="match status" value="2"/>
</dbReference>
<dbReference type="Pfam" id="PF00665">
    <property type="entry name" value="rve"/>
    <property type="match status" value="1"/>
</dbReference>
<dbReference type="PROSITE" id="PS50994">
    <property type="entry name" value="INTEGRASE"/>
    <property type="match status" value="2"/>
</dbReference>
<reference evidence="13 14" key="1">
    <citation type="journal article" date="2018" name="Cell">
        <title>The Chara Genome: Secondary Complexity and Implications for Plant Terrestrialization.</title>
        <authorList>
            <person name="Nishiyama T."/>
            <person name="Sakayama H."/>
            <person name="Vries J.D."/>
            <person name="Buschmann H."/>
            <person name="Saint-Marcoux D."/>
            <person name="Ullrich K.K."/>
            <person name="Haas F.B."/>
            <person name="Vanderstraeten L."/>
            <person name="Becker D."/>
            <person name="Lang D."/>
            <person name="Vosolsobe S."/>
            <person name="Rombauts S."/>
            <person name="Wilhelmsson P.K.I."/>
            <person name="Janitza P."/>
            <person name="Kern R."/>
            <person name="Heyl A."/>
            <person name="Rumpler F."/>
            <person name="Villalobos L.I.A.C."/>
            <person name="Clay J.M."/>
            <person name="Skokan R."/>
            <person name="Toyoda A."/>
            <person name="Suzuki Y."/>
            <person name="Kagoshima H."/>
            <person name="Schijlen E."/>
            <person name="Tajeshwar N."/>
            <person name="Catarino B."/>
            <person name="Hetherington A.J."/>
            <person name="Saltykova A."/>
            <person name="Bonnot C."/>
            <person name="Breuninger H."/>
            <person name="Symeonidi A."/>
            <person name="Radhakrishnan G.V."/>
            <person name="Van Nieuwerburgh F."/>
            <person name="Deforce D."/>
            <person name="Chang C."/>
            <person name="Karol K.G."/>
            <person name="Hedrich R."/>
            <person name="Ulvskov P."/>
            <person name="Glockner G."/>
            <person name="Delwiche C.F."/>
            <person name="Petrasek J."/>
            <person name="Van de Peer Y."/>
            <person name="Friml J."/>
            <person name="Beilby M."/>
            <person name="Dolan L."/>
            <person name="Kohara Y."/>
            <person name="Sugano S."/>
            <person name="Fujiyama A."/>
            <person name="Delaux P.-M."/>
            <person name="Quint M."/>
            <person name="TheiBen G."/>
            <person name="Hagemann M."/>
            <person name="Harholt J."/>
            <person name="Dunand C."/>
            <person name="Zachgo S."/>
            <person name="Langdale J."/>
            <person name="Maumus F."/>
            <person name="Straeten D.V.D."/>
            <person name="Gould S.B."/>
            <person name="Rensing S.A."/>
        </authorList>
    </citation>
    <scope>NUCLEOTIDE SEQUENCE [LARGE SCALE GENOMIC DNA]</scope>
    <source>
        <strain evidence="13 14">S276</strain>
    </source>
</reference>
<evidence type="ECO:0000256" key="7">
    <source>
        <dbReference type="ARBA" id="ARBA00022918"/>
    </source>
</evidence>
<evidence type="ECO:0000256" key="5">
    <source>
        <dbReference type="ARBA" id="ARBA00022759"/>
    </source>
</evidence>
<feature type="compositionally biased region" description="Polar residues" evidence="10">
    <location>
        <begin position="1409"/>
        <end position="1421"/>
    </location>
</feature>
<accession>A0A388LEI2</accession>
<feature type="domain" description="Integrase catalytic" evidence="12">
    <location>
        <begin position="951"/>
        <end position="1111"/>
    </location>
</feature>
<evidence type="ECO:0000256" key="8">
    <source>
        <dbReference type="ARBA" id="ARBA00023268"/>
    </source>
</evidence>
<evidence type="ECO:0000259" key="12">
    <source>
        <dbReference type="PROSITE" id="PS50994"/>
    </source>
</evidence>
<dbReference type="Gene3D" id="3.30.420.10">
    <property type="entry name" value="Ribonuclease H-like superfamily/Ribonuclease H"/>
    <property type="match status" value="2"/>
</dbReference>
<evidence type="ECO:0000256" key="10">
    <source>
        <dbReference type="SAM" id="MobiDB-lite"/>
    </source>
</evidence>
<evidence type="ECO:0000256" key="2">
    <source>
        <dbReference type="ARBA" id="ARBA00022679"/>
    </source>
</evidence>
<dbReference type="FunFam" id="3.30.70.270:FF:000020">
    <property type="entry name" value="Transposon Tf2-6 polyprotein-like Protein"/>
    <property type="match status" value="1"/>
</dbReference>
<feature type="region of interest" description="Disordered" evidence="10">
    <location>
        <begin position="1744"/>
        <end position="1790"/>
    </location>
</feature>
<dbReference type="InterPro" id="IPR012337">
    <property type="entry name" value="RNaseH-like_sf"/>
</dbReference>
<dbReference type="GO" id="GO:0008233">
    <property type="term" value="F:peptidase activity"/>
    <property type="evidence" value="ECO:0007669"/>
    <property type="project" value="UniProtKB-KW"/>
</dbReference>
<dbReference type="PANTHER" id="PTHR37984">
    <property type="entry name" value="PROTEIN CBG26694"/>
    <property type="match status" value="1"/>
</dbReference>
<dbReference type="PROSITE" id="PS50878">
    <property type="entry name" value="RT_POL"/>
    <property type="match status" value="2"/>
</dbReference>
<dbReference type="InterPro" id="IPR050951">
    <property type="entry name" value="Retrovirus_Pol_polyprotein"/>
</dbReference>
<evidence type="ECO:0000313" key="13">
    <source>
        <dbReference type="EMBL" id="GBG80720.1"/>
    </source>
</evidence>
<dbReference type="InterPro" id="IPR043502">
    <property type="entry name" value="DNA/RNA_pol_sf"/>
</dbReference>
<dbReference type="EMBL" id="BFEA01000354">
    <property type="protein sequence ID" value="GBG80720.1"/>
    <property type="molecule type" value="Genomic_DNA"/>
</dbReference>
<proteinExistence type="predicted"/>
<dbReference type="Pfam" id="PF00078">
    <property type="entry name" value="RVT_1"/>
    <property type="match status" value="2"/>
</dbReference>
<evidence type="ECO:0000259" key="11">
    <source>
        <dbReference type="PROSITE" id="PS50878"/>
    </source>
</evidence>
<dbReference type="Gene3D" id="3.30.70.270">
    <property type="match status" value="3"/>
</dbReference>
<dbReference type="InterPro" id="IPR000477">
    <property type="entry name" value="RT_dom"/>
</dbReference>
<dbReference type="GO" id="GO:0003964">
    <property type="term" value="F:RNA-directed DNA polymerase activity"/>
    <property type="evidence" value="ECO:0007669"/>
    <property type="project" value="UniProtKB-KW"/>
</dbReference>
<evidence type="ECO:0000256" key="6">
    <source>
        <dbReference type="ARBA" id="ARBA00022801"/>
    </source>
</evidence>
<dbReference type="PANTHER" id="PTHR37984:SF5">
    <property type="entry name" value="PROTEIN NYNRIN-LIKE"/>
    <property type="match status" value="1"/>
</dbReference>
<feature type="region of interest" description="Disordered" evidence="10">
    <location>
        <begin position="1576"/>
        <end position="1613"/>
    </location>
</feature>
<evidence type="ECO:0000256" key="3">
    <source>
        <dbReference type="ARBA" id="ARBA00022695"/>
    </source>
</evidence>